<proteinExistence type="predicted"/>
<reference evidence="3 4" key="1">
    <citation type="submission" date="2020-01" db="EMBL/GenBank/DDBJ databases">
        <title>Genomes assembled from Gulf of Kutch pelagic sediment metagenomes.</title>
        <authorList>
            <person name="Chandrashekar M."/>
            <person name="Mahajan M.S."/>
            <person name="Dave K.J."/>
            <person name="Vatsa P."/>
            <person name="Nathani N.M."/>
        </authorList>
    </citation>
    <scope>NUCLEOTIDE SEQUENCE [LARGE SCALE GENOMIC DNA]</scope>
    <source>
        <strain evidence="3">KS3-K002</strain>
    </source>
</reference>
<feature type="repeat" description="TPR" evidence="1">
    <location>
        <begin position="281"/>
        <end position="314"/>
    </location>
</feature>
<keyword evidence="1" id="KW-0802">TPR repeat</keyword>
<protein>
    <submittedName>
        <fullName evidence="3">DUF4388 domain-containing protein</fullName>
    </submittedName>
</protein>
<dbReference type="Pfam" id="PF13414">
    <property type="entry name" value="TPR_11"/>
    <property type="match status" value="1"/>
</dbReference>
<name>A0AAE4Z9A4_9BACT</name>
<dbReference type="SUPFAM" id="SSF48452">
    <property type="entry name" value="TPR-like"/>
    <property type="match status" value="1"/>
</dbReference>
<evidence type="ECO:0000259" key="2">
    <source>
        <dbReference type="Pfam" id="PF14332"/>
    </source>
</evidence>
<dbReference type="PANTHER" id="PTHR36304">
    <property type="entry name" value="DOMAIN GTPASE-ACTIVATING PROTEIN, PUTATIVE-RELATED-RELATED"/>
    <property type="match status" value="1"/>
</dbReference>
<evidence type="ECO:0000256" key="1">
    <source>
        <dbReference type="PROSITE-ProRule" id="PRU00339"/>
    </source>
</evidence>
<dbReference type="PANTHER" id="PTHR36304:SF4">
    <property type="entry name" value="DUF4388 DOMAIN-CONTAINING PROTEIN"/>
    <property type="match status" value="1"/>
</dbReference>
<evidence type="ECO:0000313" key="3">
    <source>
        <dbReference type="EMBL" id="NIR74526.1"/>
    </source>
</evidence>
<gene>
    <name evidence="3" type="ORF">GWO12_05370</name>
</gene>
<dbReference type="PROSITE" id="PS50005">
    <property type="entry name" value="TPR"/>
    <property type="match status" value="1"/>
</dbReference>
<organism evidence="3 4">
    <name type="scientific">Candidatus Kutchimonas denitrificans</name>
    <dbReference type="NCBI Taxonomy" id="3056748"/>
    <lineage>
        <taxon>Bacteria</taxon>
        <taxon>Pseudomonadati</taxon>
        <taxon>Gemmatimonadota</taxon>
        <taxon>Gemmatimonadia</taxon>
        <taxon>Candidatus Palauibacterales</taxon>
        <taxon>Candidatus Palauibacteraceae</taxon>
        <taxon>Candidatus Kutchimonas</taxon>
    </lineage>
</organism>
<accession>A0AAE4Z9A4</accession>
<comment type="caution">
    <text evidence="3">The sequence shown here is derived from an EMBL/GenBank/DDBJ whole genome shotgun (WGS) entry which is preliminary data.</text>
</comment>
<dbReference type="Pfam" id="PF14332">
    <property type="entry name" value="DUF4388"/>
    <property type="match status" value="1"/>
</dbReference>
<dbReference type="InterPro" id="IPR019734">
    <property type="entry name" value="TPR_rpt"/>
</dbReference>
<feature type="domain" description="PatA-like N-terminal" evidence="2">
    <location>
        <begin position="4"/>
        <end position="160"/>
    </location>
</feature>
<dbReference type="InterPro" id="IPR011990">
    <property type="entry name" value="TPR-like_helical_dom_sf"/>
</dbReference>
<dbReference type="Gene3D" id="1.25.40.10">
    <property type="entry name" value="Tetratricopeptide repeat domain"/>
    <property type="match status" value="1"/>
</dbReference>
<dbReference type="EMBL" id="JAACAK010000046">
    <property type="protein sequence ID" value="NIR74526.1"/>
    <property type="molecule type" value="Genomic_DNA"/>
</dbReference>
<sequence length="377" mass="42222">MPIEGSLREFALHDIFQLLHLSRKTGELEIRREPSGARGVVVFNGGAVVGAEVDEETPRLGYMLLNAGKITEADLHRADQLHSEQPSRSWADIFGSLAVMEPEDLEQYMKFQVEEFIYEILDWQDGRFWFGERPVQESECFTWIPVESLLMEGARRADELSQLSTAIEGRHAVPRLSERAASENSVLDLKPDEWEILGRVDGVSDVKSIATTLGRSEFDVSKVVSTLAERGLLEISSQDGLRTRPPHETMLDRVADLIERGQLAEAGDKLASVLDALPEEPRAHYLGARILEREGKLNEAVAGYEKALSLDPLAAEARERLGLVKLKLGDIEGASHEWKAYLRMAADTPERRRVERAMTALHDLEIVLSELDGREHP</sequence>
<evidence type="ECO:0000313" key="4">
    <source>
        <dbReference type="Proteomes" id="UP000702544"/>
    </source>
</evidence>
<dbReference type="InterPro" id="IPR025497">
    <property type="entry name" value="PatA-like_N"/>
</dbReference>
<dbReference type="AlphaFoldDB" id="A0AAE4Z9A4"/>
<dbReference type="Proteomes" id="UP000702544">
    <property type="component" value="Unassembled WGS sequence"/>
</dbReference>